<proteinExistence type="predicted"/>
<reference evidence="1" key="1">
    <citation type="submission" date="2018-10" db="EMBL/GenBank/DDBJ databases">
        <title>Hidden diversity of soil giant viruses.</title>
        <authorList>
            <person name="Schulz F."/>
            <person name="Alteio L."/>
            <person name="Goudeau D."/>
            <person name="Ryan E.M."/>
            <person name="Malmstrom R.R."/>
            <person name="Blanchard J."/>
            <person name="Woyke T."/>
        </authorList>
    </citation>
    <scope>NUCLEOTIDE SEQUENCE</scope>
    <source>
        <strain evidence="1">SAV1</strain>
    </source>
</reference>
<protein>
    <submittedName>
        <fullName evidence="1">Uncharacterized protein</fullName>
    </submittedName>
</protein>
<dbReference type="EMBL" id="MK072458">
    <property type="protein sequence ID" value="AYV85548.1"/>
    <property type="molecule type" value="Genomic_DNA"/>
</dbReference>
<organism evidence="1">
    <name type="scientific">Satyrvirus sp</name>
    <dbReference type="NCBI Taxonomy" id="2487771"/>
    <lineage>
        <taxon>Viruses</taxon>
        <taxon>Varidnaviria</taxon>
        <taxon>Bamfordvirae</taxon>
        <taxon>Nucleocytoviricota</taxon>
        <taxon>Megaviricetes</taxon>
        <taxon>Imitervirales</taxon>
        <taxon>Mimiviridae</taxon>
        <taxon>Megamimivirinae</taxon>
    </lineage>
</organism>
<gene>
    <name evidence="1" type="ORF">Satyrvirus22_12</name>
</gene>
<accession>A0A3G5AEI8</accession>
<evidence type="ECO:0000313" key="1">
    <source>
        <dbReference type="EMBL" id="AYV85548.1"/>
    </source>
</evidence>
<name>A0A3G5AEI8_9VIRU</name>
<sequence length="32" mass="3663">MFTLLREKKIEKISASDTPYILVILATKQNVV</sequence>